<evidence type="ECO:0000313" key="10">
    <source>
        <dbReference type="Proteomes" id="UP000697472"/>
    </source>
</evidence>
<comment type="subcellular location">
    <subcellularLocation>
        <location evidence="1">Cell membrane</location>
        <topology evidence="1">Lipid-anchor</topology>
    </subcellularLocation>
</comment>
<evidence type="ECO:0000256" key="2">
    <source>
        <dbReference type="ARBA" id="ARBA00005695"/>
    </source>
</evidence>
<keyword evidence="7" id="KW-1133">Transmembrane helix</keyword>
<dbReference type="Proteomes" id="UP000697472">
    <property type="component" value="Unassembled WGS sequence"/>
</dbReference>
<keyword evidence="7" id="KW-0812">Transmembrane</keyword>
<accession>A0ABS2PU88</accession>
<dbReference type="InterPro" id="IPR030678">
    <property type="entry name" value="Peptide/Ni-bd"/>
</dbReference>
<keyword evidence="3" id="KW-0813">Transport</keyword>
<reference evidence="9 10" key="1">
    <citation type="submission" date="2021-01" db="EMBL/GenBank/DDBJ databases">
        <title>Genomic Encyclopedia of Type Strains, Phase IV (KMG-IV): sequencing the most valuable type-strain genomes for metagenomic binning, comparative biology and taxonomic classification.</title>
        <authorList>
            <person name="Goeker M."/>
        </authorList>
    </citation>
    <scope>NUCLEOTIDE SEQUENCE [LARGE SCALE GENOMIC DNA]</scope>
    <source>
        <strain evidence="9 10">DSM 27382</strain>
    </source>
</reference>
<evidence type="ECO:0000256" key="3">
    <source>
        <dbReference type="ARBA" id="ARBA00022448"/>
    </source>
</evidence>
<keyword evidence="5" id="KW-0571">Peptide transport</keyword>
<dbReference type="RefSeq" id="WP_205009741.1">
    <property type="nucleotide sequence ID" value="NZ_JAFBEH010000022.1"/>
</dbReference>
<dbReference type="SUPFAM" id="SSF53850">
    <property type="entry name" value="Periplasmic binding protein-like II"/>
    <property type="match status" value="1"/>
</dbReference>
<keyword evidence="6" id="KW-0653">Protein transport</keyword>
<organism evidence="9 10">
    <name type="scientific">Streptococcus loxodontisalivarius</name>
    <dbReference type="NCBI Taxonomy" id="1349415"/>
    <lineage>
        <taxon>Bacteria</taxon>
        <taxon>Bacillati</taxon>
        <taxon>Bacillota</taxon>
        <taxon>Bacilli</taxon>
        <taxon>Lactobacillales</taxon>
        <taxon>Streptococcaceae</taxon>
        <taxon>Streptococcus</taxon>
    </lineage>
</organism>
<comment type="caution">
    <text evidence="9">The sequence shown here is derived from an EMBL/GenBank/DDBJ whole genome shotgun (WGS) entry which is preliminary data.</text>
</comment>
<keyword evidence="7" id="KW-0472">Membrane</keyword>
<evidence type="ECO:0000256" key="1">
    <source>
        <dbReference type="ARBA" id="ARBA00004193"/>
    </source>
</evidence>
<comment type="similarity">
    <text evidence="2">Belongs to the bacterial solute-binding protein 5 family.</text>
</comment>
<evidence type="ECO:0000256" key="6">
    <source>
        <dbReference type="ARBA" id="ARBA00022927"/>
    </source>
</evidence>
<feature type="transmembrane region" description="Helical" evidence="7">
    <location>
        <begin position="12"/>
        <end position="30"/>
    </location>
</feature>
<dbReference type="PANTHER" id="PTHR30290">
    <property type="entry name" value="PERIPLASMIC BINDING COMPONENT OF ABC TRANSPORTER"/>
    <property type="match status" value="1"/>
</dbReference>
<dbReference type="PANTHER" id="PTHR30290:SF59">
    <property type="entry name" value="OLIGOPEPTIDE ABC TRANSPORTER,SUBSTRATE-BINDING PROTEIN"/>
    <property type="match status" value="1"/>
</dbReference>
<proteinExistence type="inferred from homology"/>
<protein>
    <submittedName>
        <fullName evidence="9">Peptide/nickel transport system substrate-binding protein</fullName>
    </submittedName>
</protein>
<sequence>MKRKASRKKIYGIIAVIVALVLAVGAWLGLSKSSSSQSTESSQSSSLNYAFGSNPVSINPINSNDLWGLKTVNMVYSPLARTNNDGSVTYELATDIKQSEDGKSITVKLRDDVKWSDGEQFNADDVVFTYTQKAKKENGKYESLWIGDAPMTAKKVDDYTVEFDLPSASAAAVNNITNETYILPEHVYKDTSDFSVNDLGVFPTVGTGPYVLEKFVSGDSLTFKANENYYGGKPAIDSINVKIIENSDTIKVALQKGEIDLASINSTDVDDFKGTDVTTETYSAGGINYLGINSQVITDSRVRQAIFYALDRDQINQGVFTSKDFYQTATSFLPSDNAFYDKSTPDYAQNIDKAKSLLKEAGASNLSFTLAYDASNDAFVKEAAIIQEELAEVGITVNLQAGDGDTILAELKTEGTTKYPLFLRAYSMGNDPDTYKRLFQTGGASNYFKLADSSIDALFTKGATTLDETDRKTVYKDLQVQLAETAVIYPISSDNGILAVNKRVTGIETSNLYPIYTIGDWSKVKLAD</sequence>
<dbReference type="Gene3D" id="3.10.105.10">
    <property type="entry name" value="Dipeptide-binding Protein, Domain 3"/>
    <property type="match status" value="1"/>
</dbReference>
<keyword evidence="10" id="KW-1185">Reference proteome</keyword>
<dbReference type="Gene3D" id="3.90.76.10">
    <property type="entry name" value="Dipeptide-binding Protein, Domain 1"/>
    <property type="match status" value="1"/>
</dbReference>
<dbReference type="CDD" id="cd00995">
    <property type="entry name" value="PBP2_NikA_DppA_OppA_like"/>
    <property type="match status" value="1"/>
</dbReference>
<gene>
    <name evidence="9" type="ORF">JOC28_001207</name>
</gene>
<evidence type="ECO:0000256" key="5">
    <source>
        <dbReference type="ARBA" id="ARBA00022856"/>
    </source>
</evidence>
<dbReference type="InterPro" id="IPR000914">
    <property type="entry name" value="SBP_5_dom"/>
</dbReference>
<evidence type="ECO:0000256" key="4">
    <source>
        <dbReference type="ARBA" id="ARBA00022729"/>
    </source>
</evidence>
<dbReference type="Gene3D" id="3.40.190.10">
    <property type="entry name" value="Periplasmic binding protein-like II"/>
    <property type="match status" value="1"/>
</dbReference>
<feature type="domain" description="Solute-binding protein family 5" evidence="8">
    <location>
        <begin position="89"/>
        <end position="442"/>
    </location>
</feature>
<name>A0ABS2PU88_9STRE</name>
<evidence type="ECO:0000256" key="7">
    <source>
        <dbReference type="SAM" id="Phobius"/>
    </source>
</evidence>
<dbReference type="EMBL" id="JAFBEH010000022">
    <property type="protein sequence ID" value="MBM7642907.1"/>
    <property type="molecule type" value="Genomic_DNA"/>
</dbReference>
<dbReference type="InterPro" id="IPR023765">
    <property type="entry name" value="SBP_5_CS"/>
</dbReference>
<evidence type="ECO:0000313" key="9">
    <source>
        <dbReference type="EMBL" id="MBM7642907.1"/>
    </source>
</evidence>
<dbReference type="Pfam" id="PF00496">
    <property type="entry name" value="SBP_bac_5"/>
    <property type="match status" value="1"/>
</dbReference>
<keyword evidence="4" id="KW-0732">Signal</keyword>
<dbReference type="PROSITE" id="PS01040">
    <property type="entry name" value="SBP_BACTERIAL_5"/>
    <property type="match status" value="1"/>
</dbReference>
<dbReference type="PIRSF" id="PIRSF002741">
    <property type="entry name" value="MppA"/>
    <property type="match status" value="1"/>
</dbReference>
<dbReference type="InterPro" id="IPR039424">
    <property type="entry name" value="SBP_5"/>
</dbReference>
<evidence type="ECO:0000259" key="8">
    <source>
        <dbReference type="Pfam" id="PF00496"/>
    </source>
</evidence>